<evidence type="ECO:0000256" key="1">
    <source>
        <dbReference type="SAM" id="Phobius"/>
    </source>
</evidence>
<feature type="transmembrane region" description="Helical" evidence="1">
    <location>
        <begin position="12"/>
        <end position="37"/>
    </location>
</feature>
<protein>
    <submittedName>
        <fullName evidence="2">Uncharacterized protein</fullName>
    </submittedName>
</protein>
<dbReference type="RefSeq" id="WP_174494880.1">
    <property type="nucleotide sequence ID" value="NZ_CADDWK010000002.1"/>
</dbReference>
<proteinExistence type="predicted"/>
<feature type="transmembrane region" description="Helical" evidence="1">
    <location>
        <begin position="43"/>
        <end position="64"/>
    </location>
</feature>
<reference evidence="2 3" key="1">
    <citation type="submission" date="2020-08" db="EMBL/GenBank/DDBJ databases">
        <title>Genomic Encyclopedia of Type Strains, Phase IV (KMG-IV): sequencing the most valuable type-strain genomes for metagenomic binning, comparative biology and taxonomic classification.</title>
        <authorList>
            <person name="Goeker M."/>
        </authorList>
    </citation>
    <scope>NUCLEOTIDE SEQUENCE [LARGE SCALE GENOMIC DNA]</scope>
    <source>
        <strain evidence="2 3">DSM 19612</strain>
    </source>
</reference>
<comment type="caution">
    <text evidence="2">The sequence shown here is derived from an EMBL/GenBank/DDBJ whole genome shotgun (WGS) entry which is preliminary data.</text>
</comment>
<evidence type="ECO:0000313" key="3">
    <source>
        <dbReference type="Proteomes" id="UP000581688"/>
    </source>
</evidence>
<keyword evidence="1" id="KW-0472">Membrane</keyword>
<name>A0A841PU05_9BACI</name>
<organism evidence="2 3">
    <name type="scientific">Salirhabdus euzebyi</name>
    <dbReference type="NCBI Taxonomy" id="394506"/>
    <lineage>
        <taxon>Bacteria</taxon>
        <taxon>Bacillati</taxon>
        <taxon>Bacillota</taxon>
        <taxon>Bacilli</taxon>
        <taxon>Bacillales</taxon>
        <taxon>Bacillaceae</taxon>
        <taxon>Salirhabdus</taxon>
    </lineage>
</organism>
<feature type="transmembrane region" description="Helical" evidence="1">
    <location>
        <begin position="76"/>
        <end position="94"/>
    </location>
</feature>
<accession>A0A841PU05</accession>
<dbReference type="EMBL" id="JACHGH010000002">
    <property type="protein sequence ID" value="MBB6452467.1"/>
    <property type="molecule type" value="Genomic_DNA"/>
</dbReference>
<gene>
    <name evidence="2" type="ORF">HNQ94_000912</name>
</gene>
<sequence length="132" mass="15917">MFSKQESRNRFLYSAFLVIITTSFLDFLGVQFGFWLYHYEVFPWMPAFVPWDWTLIPVVIISLIEYKPKLSPHLKGTLFAILAAFVGGPLFKHFDFYKEINWSSFYSFPIYYLIFLIGYWASLRNNYQVYWK</sequence>
<dbReference type="AlphaFoldDB" id="A0A841PU05"/>
<keyword evidence="3" id="KW-1185">Reference proteome</keyword>
<evidence type="ECO:0000313" key="2">
    <source>
        <dbReference type="EMBL" id="MBB6452467.1"/>
    </source>
</evidence>
<keyword evidence="1" id="KW-0812">Transmembrane</keyword>
<dbReference type="InterPro" id="IPR048147">
    <property type="entry name" value="CBO0543-like"/>
</dbReference>
<feature type="transmembrane region" description="Helical" evidence="1">
    <location>
        <begin position="106"/>
        <end position="123"/>
    </location>
</feature>
<dbReference type="Proteomes" id="UP000581688">
    <property type="component" value="Unassembled WGS sequence"/>
</dbReference>
<keyword evidence="1" id="KW-1133">Transmembrane helix</keyword>
<dbReference type="NCBIfam" id="NF041644">
    <property type="entry name" value="CBO0543_fam"/>
    <property type="match status" value="1"/>
</dbReference>